<dbReference type="PROSITE" id="PS00774">
    <property type="entry name" value="CHITINASE_19_2"/>
    <property type="match status" value="1"/>
</dbReference>
<dbReference type="CDD" id="cd00035">
    <property type="entry name" value="ChtBD1"/>
    <property type="match status" value="1"/>
</dbReference>
<organism evidence="9 10">
    <name type="scientific">Eruca vesicaria subsp. sativa</name>
    <name type="common">Garden rocket</name>
    <name type="synonym">Eruca sativa</name>
    <dbReference type="NCBI Taxonomy" id="29727"/>
    <lineage>
        <taxon>Eukaryota</taxon>
        <taxon>Viridiplantae</taxon>
        <taxon>Streptophyta</taxon>
        <taxon>Embryophyta</taxon>
        <taxon>Tracheophyta</taxon>
        <taxon>Spermatophyta</taxon>
        <taxon>Magnoliopsida</taxon>
        <taxon>eudicotyledons</taxon>
        <taxon>Gunneridae</taxon>
        <taxon>Pentapetalae</taxon>
        <taxon>rosids</taxon>
        <taxon>malvids</taxon>
        <taxon>Brassicales</taxon>
        <taxon>Brassicaceae</taxon>
        <taxon>Brassiceae</taxon>
        <taxon>Eruca</taxon>
    </lineage>
</organism>
<feature type="disulfide bond" evidence="5">
    <location>
        <begin position="142"/>
        <end position="151"/>
    </location>
</feature>
<dbReference type="InterPro" id="IPR016283">
    <property type="entry name" value="Glyco_hydro_19"/>
</dbReference>
<evidence type="ECO:0000313" key="9">
    <source>
        <dbReference type="EMBL" id="CAH8347402.1"/>
    </source>
</evidence>
<dbReference type="SUPFAM" id="SSF53955">
    <property type="entry name" value="Lysozyme-like"/>
    <property type="match status" value="1"/>
</dbReference>
<keyword evidence="10" id="KW-1185">Reference proteome</keyword>
<dbReference type="CDD" id="cd00325">
    <property type="entry name" value="chitinase_GH19"/>
    <property type="match status" value="1"/>
</dbReference>
<dbReference type="InterPro" id="IPR036861">
    <property type="entry name" value="Endochitinase-like_sf"/>
</dbReference>
<dbReference type="SMART" id="SM00270">
    <property type="entry name" value="ChtBD1"/>
    <property type="match status" value="1"/>
</dbReference>
<dbReference type="Gene3D" id="3.30.60.10">
    <property type="entry name" value="Endochitinase-like"/>
    <property type="match status" value="1"/>
</dbReference>
<proteinExistence type="inferred from homology"/>
<evidence type="ECO:0000256" key="2">
    <source>
        <dbReference type="ARBA" id="ARBA00022669"/>
    </source>
</evidence>
<feature type="signal peptide" evidence="7">
    <location>
        <begin position="1"/>
        <end position="24"/>
    </location>
</feature>
<dbReference type="Pfam" id="PF00182">
    <property type="entry name" value="Glyco_hydro_19"/>
    <property type="match status" value="2"/>
</dbReference>
<gene>
    <name evidence="9" type="ORF">ERUC_LOCUS17135</name>
</gene>
<evidence type="ECO:0000313" key="10">
    <source>
        <dbReference type="Proteomes" id="UP001642260"/>
    </source>
</evidence>
<feature type="disulfide bond" evidence="5">
    <location>
        <begin position="228"/>
        <end position="260"/>
    </location>
</feature>
<dbReference type="Gene3D" id="3.30.20.10">
    <property type="entry name" value="Endochitinase, domain 2"/>
    <property type="match status" value="1"/>
</dbReference>
<reference evidence="9 10" key="1">
    <citation type="submission" date="2022-03" db="EMBL/GenBank/DDBJ databases">
        <authorList>
            <person name="Macdonald S."/>
            <person name="Ahmed S."/>
            <person name="Newling K."/>
        </authorList>
    </citation>
    <scope>NUCLEOTIDE SEQUENCE [LARGE SCALE GENOMIC DNA]</scope>
</reference>
<dbReference type="PANTHER" id="PTHR22595:SF161">
    <property type="entry name" value="GENOME ASSEMBLY, CHROMOSOME: A04"/>
    <property type="match status" value="1"/>
</dbReference>
<feature type="chain" id="PRO_5044746872" description="Chitin-binding type-1 domain-containing protein" evidence="7">
    <location>
        <begin position="25"/>
        <end position="260"/>
    </location>
</feature>
<feature type="active site" description="Proton donor" evidence="4">
    <location>
        <position position="124"/>
    </location>
</feature>
<comment type="caution">
    <text evidence="9">The sequence shown here is derived from an EMBL/GenBank/DDBJ whole genome shotgun (WGS) entry which is preliminary data.</text>
</comment>
<name>A0ABC8K742_ERUVS</name>
<dbReference type="PROSITE" id="PS00026">
    <property type="entry name" value="CHIT_BIND_I_1"/>
    <property type="match status" value="1"/>
</dbReference>
<evidence type="ECO:0000256" key="4">
    <source>
        <dbReference type="PIRSR" id="PIRSR001060-1"/>
    </source>
</evidence>
<comment type="caution">
    <text evidence="6">Lacks conserved residue(s) required for the propagation of feature annotation.</text>
</comment>
<evidence type="ECO:0000256" key="1">
    <source>
        <dbReference type="ARBA" id="ARBA00009373"/>
    </source>
</evidence>
<dbReference type="AlphaFoldDB" id="A0ABC8K742"/>
<feature type="domain" description="Chitin-binding type-1" evidence="8">
    <location>
        <begin position="24"/>
        <end position="59"/>
    </location>
</feature>
<dbReference type="InterPro" id="IPR001002">
    <property type="entry name" value="Chitin-bd_1"/>
</dbReference>
<comment type="similarity">
    <text evidence="1">Belongs to the glycosyl hydrolase 19 family. Chitinase class I subfamily.</text>
</comment>
<evidence type="ECO:0000256" key="3">
    <source>
        <dbReference type="ARBA" id="ARBA00023157"/>
    </source>
</evidence>
<dbReference type="Gene3D" id="1.10.530.10">
    <property type="match status" value="1"/>
</dbReference>
<dbReference type="PROSITE" id="PS50941">
    <property type="entry name" value="CHIT_BIND_I_2"/>
    <property type="match status" value="1"/>
</dbReference>
<keyword evidence="3 5" id="KW-1015">Disulfide bond</keyword>
<dbReference type="PANTHER" id="PTHR22595">
    <property type="entry name" value="CHITINASE-RELATED"/>
    <property type="match status" value="1"/>
</dbReference>
<sequence>MPLTKTSSVFLIFLFGFYSQTAKSQFCGCSPILCCSEHGFCGYSDDYCGSPCRSGPCRTSRDPIDKIVTQQFFDGIIDQAPNGCAGKRFYTRESFLKAANATFDFTDTVTRLEIAAMFAHFTHETEHFCYIEEVNGSSRDYCDESNRQYPCVPGKGYYGRGPIQLAWNFMYGACDVDLKLDLLGQPELVGSNSTVSFLTGLWFWMNNVKPVLTEGFGATIKAINVMECDGGNSGAVSARTGYYKDYCKQLGVDPGANITC</sequence>
<dbReference type="SUPFAM" id="SSF57016">
    <property type="entry name" value="Plant lectins/antimicrobial peptides"/>
    <property type="match status" value="1"/>
</dbReference>
<dbReference type="InterPro" id="IPR018371">
    <property type="entry name" value="Chitin-binding_1_CS"/>
</dbReference>
<feature type="disulfide bond" evidence="5 6">
    <location>
        <begin position="29"/>
        <end position="41"/>
    </location>
</feature>
<dbReference type="FunFam" id="3.30.20.10:FF:000001">
    <property type="entry name" value="Endochitinase (Chitinase)"/>
    <property type="match status" value="1"/>
</dbReference>
<evidence type="ECO:0000256" key="5">
    <source>
        <dbReference type="PIRSR" id="PIRSR001060-2"/>
    </source>
</evidence>
<evidence type="ECO:0000256" key="6">
    <source>
        <dbReference type="PROSITE-ProRule" id="PRU00261"/>
    </source>
</evidence>
<evidence type="ECO:0000259" key="8">
    <source>
        <dbReference type="PROSITE" id="PS50941"/>
    </source>
</evidence>
<dbReference type="GO" id="GO:0008061">
    <property type="term" value="F:chitin binding"/>
    <property type="evidence" value="ECO:0007669"/>
    <property type="project" value="UniProtKB-UniRule"/>
</dbReference>
<dbReference type="EMBL" id="CAKOAT010156489">
    <property type="protein sequence ID" value="CAH8347402.1"/>
    <property type="molecule type" value="Genomic_DNA"/>
</dbReference>
<dbReference type="InterPro" id="IPR023346">
    <property type="entry name" value="Lysozyme-like_dom_sf"/>
</dbReference>
<dbReference type="InterPro" id="IPR000726">
    <property type="entry name" value="Glyco_hydro_19_cat"/>
</dbReference>
<keyword evidence="7" id="KW-0732">Signal</keyword>
<dbReference type="Proteomes" id="UP001642260">
    <property type="component" value="Unassembled WGS sequence"/>
</dbReference>
<accession>A0ABC8K742</accession>
<keyword evidence="2 6" id="KW-0147">Chitin-binding</keyword>
<dbReference type="PIRSF" id="PIRSF001060">
    <property type="entry name" value="Endochitinase"/>
    <property type="match status" value="1"/>
</dbReference>
<feature type="disulfide bond" evidence="5">
    <location>
        <begin position="84"/>
        <end position="129"/>
    </location>
</feature>
<evidence type="ECO:0000256" key="7">
    <source>
        <dbReference type="SAM" id="SignalP"/>
    </source>
</evidence>
<feature type="disulfide bond" evidence="5 6">
    <location>
        <begin position="34"/>
        <end position="48"/>
    </location>
</feature>
<protein>
    <recommendedName>
        <fullName evidence="8">Chitin-binding type-1 domain-containing protein</fullName>
    </recommendedName>
</protein>